<reference evidence="2 3" key="1">
    <citation type="journal article" date="2021" name="Sci. Rep.">
        <title>Genome sequencing of the multicellular alga Astrephomene provides insights into convergent evolution of germ-soma differentiation.</title>
        <authorList>
            <person name="Yamashita S."/>
            <person name="Yamamoto K."/>
            <person name="Matsuzaki R."/>
            <person name="Suzuki S."/>
            <person name="Yamaguchi H."/>
            <person name="Hirooka S."/>
            <person name="Minakuchi Y."/>
            <person name="Miyagishima S."/>
            <person name="Kawachi M."/>
            <person name="Toyoda A."/>
            <person name="Nozaki H."/>
        </authorList>
    </citation>
    <scope>NUCLEOTIDE SEQUENCE [LARGE SCALE GENOMIC DNA]</scope>
    <source>
        <strain evidence="2 3">NIES-4017</strain>
    </source>
</reference>
<feature type="region of interest" description="Disordered" evidence="1">
    <location>
        <begin position="256"/>
        <end position="300"/>
    </location>
</feature>
<evidence type="ECO:0000256" key="1">
    <source>
        <dbReference type="SAM" id="MobiDB-lite"/>
    </source>
</evidence>
<name>A0AAD3DN27_9CHLO</name>
<gene>
    <name evidence="2" type="ORF">Agub_g3799</name>
</gene>
<feature type="compositionally biased region" description="Low complexity" evidence="1">
    <location>
        <begin position="377"/>
        <end position="398"/>
    </location>
</feature>
<keyword evidence="3" id="KW-1185">Reference proteome</keyword>
<feature type="compositionally biased region" description="Polar residues" evidence="1">
    <location>
        <begin position="275"/>
        <end position="284"/>
    </location>
</feature>
<evidence type="ECO:0000313" key="3">
    <source>
        <dbReference type="Proteomes" id="UP001054857"/>
    </source>
</evidence>
<feature type="region of interest" description="Disordered" evidence="1">
    <location>
        <begin position="189"/>
        <end position="212"/>
    </location>
</feature>
<proteinExistence type="predicted"/>
<dbReference type="AlphaFoldDB" id="A0AAD3DN27"/>
<feature type="compositionally biased region" description="Gly residues" evidence="1">
    <location>
        <begin position="448"/>
        <end position="457"/>
    </location>
</feature>
<evidence type="ECO:0000313" key="2">
    <source>
        <dbReference type="EMBL" id="GFR42841.1"/>
    </source>
</evidence>
<sequence>SGYAIHTFHVRGVLIAILKKPSPTSLPVRSKSRINWPLRSTAMCIGSWTRAEVARGADGRGHSFSKSIASGVPSLLPAFPSSCLQQFTQPPNMPGTTASISPCSSRENSPLRSRQASSGLSNTSELSSDIKRLCFGSSSEDSDDVQPPQERKPHTISPAVLQEAPSFSYERGLRALWLDRHQSLRWAFKDDAPSPKDQPQQRMREPPADCLKYGPKWDVSKSLLWSLAEKHLLPEEPSSPSQQLIKEPKQHLDVRAQMPDAKHASSATPGEAPSPRSQKASSPATRHDRVLRGAGPVPPQLPAGIGPIGLSTTTSVAFPSFVSSSSTSLTPAAAAPSSFITSMSSSSAISFFPDKRRIKRAFLSVLAKGRLRVRRLSAAEQQQAPSPLASSMSSSSSEHATPILPRHHHSDPSVCFNHNTIDRTALDNDGWTNGSGSGSLPSSAVHNRGGGGDGGSTGSRSVSDGDCAMAHAVCDAVAKAVTACPVARGVVRRRVRAVVAGFSIVYAAVNLGDAATALMHADFSHDFASSSKAVLDFLATAPSVGGMAADLIHIGVAVGLGMAQRRPPEI</sequence>
<accession>A0AAD3DN27</accession>
<organism evidence="2 3">
    <name type="scientific">Astrephomene gubernaculifera</name>
    <dbReference type="NCBI Taxonomy" id="47775"/>
    <lineage>
        <taxon>Eukaryota</taxon>
        <taxon>Viridiplantae</taxon>
        <taxon>Chlorophyta</taxon>
        <taxon>core chlorophytes</taxon>
        <taxon>Chlorophyceae</taxon>
        <taxon>CS clade</taxon>
        <taxon>Chlamydomonadales</taxon>
        <taxon>Astrephomenaceae</taxon>
        <taxon>Astrephomene</taxon>
    </lineage>
</organism>
<feature type="non-terminal residue" evidence="2">
    <location>
        <position position="1"/>
    </location>
</feature>
<feature type="region of interest" description="Disordered" evidence="1">
    <location>
        <begin position="427"/>
        <end position="462"/>
    </location>
</feature>
<dbReference type="Proteomes" id="UP001054857">
    <property type="component" value="Unassembled WGS sequence"/>
</dbReference>
<feature type="region of interest" description="Disordered" evidence="1">
    <location>
        <begin position="86"/>
        <end position="125"/>
    </location>
</feature>
<comment type="caution">
    <text evidence="2">The sequence shown here is derived from an EMBL/GenBank/DDBJ whole genome shotgun (WGS) entry which is preliminary data.</text>
</comment>
<feature type="region of interest" description="Disordered" evidence="1">
    <location>
        <begin position="377"/>
        <end position="411"/>
    </location>
</feature>
<protein>
    <submittedName>
        <fullName evidence="2">Uncharacterized protein</fullName>
    </submittedName>
</protein>
<feature type="region of interest" description="Disordered" evidence="1">
    <location>
        <begin position="137"/>
        <end position="159"/>
    </location>
</feature>
<feature type="compositionally biased region" description="Polar residues" evidence="1">
    <location>
        <begin position="86"/>
        <end position="116"/>
    </location>
</feature>
<dbReference type="EMBL" id="BMAR01000004">
    <property type="protein sequence ID" value="GFR42841.1"/>
    <property type="molecule type" value="Genomic_DNA"/>
</dbReference>
<feature type="compositionally biased region" description="Polar residues" evidence="1">
    <location>
        <begin position="430"/>
        <end position="445"/>
    </location>
</feature>